<feature type="transmembrane region" description="Helical" evidence="6">
    <location>
        <begin position="175"/>
        <end position="196"/>
    </location>
</feature>
<evidence type="ECO:0000256" key="6">
    <source>
        <dbReference type="SAM" id="Phobius"/>
    </source>
</evidence>
<organism evidence="8 9">
    <name type="scientific">Candidatus Yanofskybacteria bacterium GW2011_GWD2_39_48</name>
    <dbReference type="NCBI Taxonomy" id="1619031"/>
    <lineage>
        <taxon>Bacteria</taxon>
        <taxon>Candidatus Yanofskyibacteriota</taxon>
    </lineage>
</organism>
<evidence type="ECO:0000256" key="1">
    <source>
        <dbReference type="ARBA" id="ARBA00004651"/>
    </source>
</evidence>
<comment type="subcellular location">
    <subcellularLocation>
        <location evidence="1">Cell membrane</location>
        <topology evidence="1">Multi-pass membrane protein</topology>
    </subcellularLocation>
</comment>
<accession>A0A0G0SDC0</accession>
<protein>
    <recommendedName>
        <fullName evidence="7">VTT domain-containing protein</fullName>
    </recommendedName>
</protein>
<dbReference type="InterPro" id="IPR051311">
    <property type="entry name" value="DedA_domain"/>
</dbReference>
<keyword evidence="4 6" id="KW-1133">Transmembrane helix</keyword>
<keyword evidence="3 6" id="KW-0812">Transmembrane</keyword>
<dbReference type="AlphaFoldDB" id="A0A0G0SDC0"/>
<dbReference type="Proteomes" id="UP000034764">
    <property type="component" value="Unassembled WGS sequence"/>
</dbReference>
<evidence type="ECO:0000313" key="8">
    <source>
        <dbReference type="EMBL" id="KKR23652.1"/>
    </source>
</evidence>
<dbReference type="InterPro" id="IPR032816">
    <property type="entry name" value="VTT_dom"/>
</dbReference>
<keyword evidence="5 6" id="KW-0472">Membrane</keyword>
<evidence type="ECO:0000256" key="2">
    <source>
        <dbReference type="ARBA" id="ARBA00022475"/>
    </source>
</evidence>
<name>A0A0G0SDC0_9BACT</name>
<evidence type="ECO:0000256" key="3">
    <source>
        <dbReference type="ARBA" id="ARBA00022692"/>
    </source>
</evidence>
<sequence>MTNLIAVIGAWVLTIIDRMGYSGVFILSLVESAGIPIPSEVVLPFSGFLVFLGRFSFWPIVLLATFANYVGSVILFYVGKSGGRWFLERYGKYVLISGHDLEIGDRWFYRHGGKIAFWGRLLPVVRTFISLPAGVSRMNFKRFSLYTLLGALPWNFALTYIGLKTGTNWEILKKYFHMADYIIISLVILLVIWFIYKKQWAKRKN</sequence>
<dbReference type="GO" id="GO:0005886">
    <property type="term" value="C:plasma membrane"/>
    <property type="evidence" value="ECO:0007669"/>
    <property type="project" value="UniProtKB-SubCell"/>
</dbReference>
<proteinExistence type="predicted"/>
<feature type="domain" description="VTT" evidence="7">
    <location>
        <begin position="38"/>
        <end position="162"/>
    </location>
</feature>
<keyword evidence="2" id="KW-1003">Cell membrane</keyword>
<dbReference type="PANTHER" id="PTHR42709">
    <property type="entry name" value="ALKALINE PHOSPHATASE LIKE PROTEIN"/>
    <property type="match status" value="1"/>
</dbReference>
<dbReference type="PANTHER" id="PTHR42709:SF6">
    <property type="entry name" value="UNDECAPRENYL PHOSPHATE TRANSPORTER A"/>
    <property type="match status" value="1"/>
</dbReference>
<dbReference type="EMBL" id="LBXD01000010">
    <property type="protein sequence ID" value="KKR23652.1"/>
    <property type="molecule type" value="Genomic_DNA"/>
</dbReference>
<reference evidence="8 9" key="1">
    <citation type="journal article" date="2015" name="Nature">
        <title>rRNA introns, odd ribosomes, and small enigmatic genomes across a large radiation of phyla.</title>
        <authorList>
            <person name="Brown C.T."/>
            <person name="Hug L.A."/>
            <person name="Thomas B.C."/>
            <person name="Sharon I."/>
            <person name="Castelle C.J."/>
            <person name="Singh A."/>
            <person name="Wilkins M.J."/>
            <person name="Williams K.H."/>
            <person name="Banfield J.F."/>
        </authorList>
    </citation>
    <scope>NUCLEOTIDE SEQUENCE [LARGE SCALE GENOMIC DNA]</scope>
</reference>
<dbReference type="Pfam" id="PF09335">
    <property type="entry name" value="VTT_dom"/>
    <property type="match status" value="1"/>
</dbReference>
<feature type="transmembrane region" description="Helical" evidence="6">
    <location>
        <begin position="143"/>
        <end position="163"/>
    </location>
</feature>
<evidence type="ECO:0000256" key="4">
    <source>
        <dbReference type="ARBA" id="ARBA00022989"/>
    </source>
</evidence>
<feature type="transmembrane region" description="Helical" evidence="6">
    <location>
        <begin position="56"/>
        <end position="79"/>
    </location>
</feature>
<gene>
    <name evidence="8" type="ORF">UT53_C0010G0006</name>
</gene>
<comment type="caution">
    <text evidence="8">The sequence shown here is derived from an EMBL/GenBank/DDBJ whole genome shotgun (WGS) entry which is preliminary data.</text>
</comment>
<evidence type="ECO:0000259" key="7">
    <source>
        <dbReference type="Pfam" id="PF09335"/>
    </source>
</evidence>
<evidence type="ECO:0000256" key="5">
    <source>
        <dbReference type="ARBA" id="ARBA00023136"/>
    </source>
</evidence>
<evidence type="ECO:0000313" key="9">
    <source>
        <dbReference type="Proteomes" id="UP000034764"/>
    </source>
</evidence>